<dbReference type="KEGG" id="dpr:Despr_1071"/>
<evidence type="ECO:0000313" key="2">
    <source>
        <dbReference type="EMBL" id="ADW17243.1"/>
    </source>
</evidence>
<organism evidence="2 3">
    <name type="scientific">Desulfobulbus propionicus (strain ATCC 33891 / DSM 2032 / VKM B-1956 / 1pr3)</name>
    <dbReference type="NCBI Taxonomy" id="577650"/>
    <lineage>
        <taxon>Bacteria</taxon>
        <taxon>Pseudomonadati</taxon>
        <taxon>Thermodesulfobacteriota</taxon>
        <taxon>Desulfobulbia</taxon>
        <taxon>Desulfobulbales</taxon>
        <taxon>Desulfobulbaceae</taxon>
        <taxon>Desulfobulbus</taxon>
    </lineage>
</organism>
<name>A0A7U3YL27_DESPD</name>
<dbReference type="InterPro" id="IPR001623">
    <property type="entry name" value="DnaJ_domain"/>
</dbReference>
<feature type="domain" description="J" evidence="1">
    <location>
        <begin position="278"/>
        <end position="335"/>
    </location>
</feature>
<dbReference type="SMART" id="SM00271">
    <property type="entry name" value="DnaJ"/>
    <property type="match status" value="1"/>
</dbReference>
<accession>A0A7U3YL27</accession>
<evidence type="ECO:0000313" key="3">
    <source>
        <dbReference type="Proteomes" id="UP000006365"/>
    </source>
</evidence>
<sequence length="336" mass="39385">MYLARKKTGFRHVGYILRESYQSGGVFLSRDLADLGRDPGRLIVYSGGSSFHIDEEFVRRLREQGVTAPYSELEALLFPFVDPYIQQRLEPFRNRGQYRAWRPASETLRTRAMRETQPMDRRRLHYLRMGRTSPETVDKTAAFYTVLLDKSRDEIEQLIHDREQALPPREYHSYLFAIFNLQRFFKESYARSIPQALDRDRLDSLFIEEICRVAGDGEFWRGYPRTDRLPDCLIRYLIMYFDAAPDEPLAWMRFARSSRTRRFHSGGLATADKISRTQAFALFGLSGEQLAGMRKKDLTRLYRQKAHELHPDKGGDSEQFIRLTAAYEELLPSLRS</sequence>
<dbReference type="PROSITE" id="PS50076">
    <property type="entry name" value="DNAJ_2"/>
    <property type="match status" value="1"/>
</dbReference>
<dbReference type="InterPro" id="IPR036869">
    <property type="entry name" value="J_dom_sf"/>
</dbReference>
<evidence type="ECO:0000259" key="1">
    <source>
        <dbReference type="PROSITE" id="PS50076"/>
    </source>
</evidence>
<gene>
    <name evidence="2" type="ordered locus">Despr_1071</name>
</gene>
<dbReference type="Gene3D" id="1.10.287.110">
    <property type="entry name" value="DnaJ domain"/>
    <property type="match status" value="1"/>
</dbReference>
<dbReference type="EMBL" id="CP002364">
    <property type="protein sequence ID" value="ADW17243.1"/>
    <property type="molecule type" value="Genomic_DNA"/>
</dbReference>
<dbReference type="RefSeq" id="WP_015723786.1">
    <property type="nucleotide sequence ID" value="NC_014972.1"/>
</dbReference>
<proteinExistence type="predicted"/>
<keyword evidence="2" id="KW-0346">Stress response</keyword>
<dbReference type="AlphaFoldDB" id="A0A7U3YL27"/>
<dbReference type="SUPFAM" id="SSF46565">
    <property type="entry name" value="Chaperone J-domain"/>
    <property type="match status" value="1"/>
</dbReference>
<keyword evidence="3" id="KW-1185">Reference proteome</keyword>
<protein>
    <submittedName>
        <fullName evidence="2">Heat shock protein DnaJ domain protein</fullName>
    </submittedName>
</protein>
<dbReference type="CDD" id="cd06257">
    <property type="entry name" value="DnaJ"/>
    <property type="match status" value="1"/>
</dbReference>
<reference evidence="2 3" key="1">
    <citation type="journal article" date="2011" name="Stand. Genomic Sci.">
        <title>Complete genome sequence of Desulfobulbus propionicus type strain (1pr3).</title>
        <authorList>
            <person name="Pagani I."/>
            <person name="Lapidus A."/>
            <person name="Nolan M."/>
            <person name="Lucas S."/>
            <person name="Hammon N."/>
            <person name="Deshpande S."/>
            <person name="Cheng J.F."/>
            <person name="Chertkov O."/>
            <person name="Davenport K."/>
            <person name="Tapia R."/>
            <person name="Han C."/>
            <person name="Goodwin L."/>
            <person name="Pitluck S."/>
            <person name="Liolios K."/>
            <person name="Mavromatis K."/>
            <person name="Ivanova N."/>
            <person name="Mikhailova N."/>
            <person name="Pati A."/>
            <person name="Chen A."/>
            <person name="Palaniappan K."/>
            <person name="Land M."/>
            <person name="Hauser L."/>
            <person name="Chang Y.J."/>
            <person name="Jeffries C.D."/>
            <person name="Detter J.C."/>
            <person name="Brambilla E."/>
            <person name="Kannan K.P."/>
            <person name="Djao O.D."/>
            <person name="Rohde M."/>
            <person name="Pukall R."/>
            <person name="Spring S."/>
            <person name="Goker M."/>
            <person name="Sikorski J."/>
            <person name="Woyke T."/>
            <person name="Bristow J."/>
            <person name="Eisen J.A."/>
            <person name="Markowitz V."/>
            <person name="Hugenholtz P."/>
            <person name="Kyrpides N.C."/>
            <person name="Klenk H.P."/>
        </authorList>
    </citation>
    <scope>NUCLEOTIDE SEQUENCE [LARGE SCALE GENOMIC DNA]</scope>
    <source>
        <strain evidence="3">ATCC 33891 / DSM 2032 / 1pr3</strain>
    </source>
</reference>
<dbReference type="Proteomes" id="UP000006365">
    <property type="component" value="Chromosome"/>
</dbReference>